<reference evidence="4" key="1">
    <citation type="journal article" date="2011" name="Nature">
        <title>Genome sequence and analysis of the tuber crop potato.</title>
        <authorList>
            <consortium name="The Potato Genome Sequencing Consortium"/>
        </authorList>
    </citation>
    <scope>NUCLEOTIDE SEQUENCE [LARGE SCALE GENOMIC DNA]</scope>
    <source>
        <strain evidence="4">cv. DM1-3 516 R44</strain>
    </source>
</reference>
<dbReference type="InParanoid" id="M1B5H6"/>
<proteinExistence type="predicted"/>
<dbReference type="HOGENOM" id="CLU_1920801_0_0_1"/>
<evidence type="ECO:0000256" key="2">
    <source>
        <dbReference type="SAM" id="Phobius"/>
    </source>
</evidence>
<keyword evidence="4" id="KW-1185">Reference proteome</keyword>
<dbReference type="EnsemblPlants" id="PGSC0003DMT400037511">
    <property type="protein sequence ID" value="PGSC0003DMT400037511"/>
    <property type="gene ID" value="PGSC0003DMG400014471"/>
</dbReference>
<feature type="transmembrane region" description="Helical" evidence="2">
    <location>
        <begin position="55"/>
        <end position="75"/>
    </location>
</feature>
<evidence type="ECO:0000313" key="4">
    <source>
        <dbReference type="Proteomes" id="UP000011115"/>
    </source>
</evidence>
<keyword evidence="2" id="KW-0472">Membrane</keyword>
<dbReference type="PaxDb" id="4113-PGSC0003DMT400037511"/>
<dbReference type="Gramene" id="PGSC0003DMT400037511">
    <property type="protein sequence ID" value="PGSC0003DMT400037511"/>
    <property type="gene ID" value="PGSC0003DMG400014471"/>
</dbReference>
<organism evidence="3 4">
    <name type="scientific">Solanum tuberosum</name>
    <name type="common">Potato</name>
    <dbReference type="NCBI Taxonomy" id="4113"/>
    <lineage>
        <taxon>Eukaryota</taxon>
        <taxon>Viridiplantae</taxon>
        <taxon>Streptophyta</taxon>
        <taxon>Embryophyta</taxon>
        <taxon>Tracheophyta</taxon>
        <taxon>Spermatophyta</taxon>
        <taxon>Magnoliopsida</taxon>
        <taxon>eudicotyledons</taxon>
        <taxon>Gunneridae</taxon>
        <taxon>Pentapetalae</taxon>
        <taxon>asterids</taxon>
        <taxon>lamiids</taxon>
        <taxon>Solanales</taxon>
        <taxon>Solanaceae</taxon>
        <taxon>Solanoideae</taxon>
        <taxon>Solaneae</taxon>
        <taxon>Solanum</taxon>
    </lineage>
</organism>
<feature type="region of interest" description="Disordered" evidence="1">
    <location>
        <begin position="1"/>
        <end position="21"/>
    </location>
</feature>
<name>M1B5H6_SOLTU</name>
<accession>M1B5H6</accession>
<sequence>MSDETQINITNARNTIDPVNTGSGNKVDINHHFHLQPSDAPGQTLVNTSFDGRGVGSGLVLLAIFWVCSVLICFARKKKGAWITSRTADGIGLVFGTAVVSIWELLMNVMWAADLNGSWAKNWPNFGLKLIH</sequence>
<keyword evidence="2" id="KW-0812">Transmembrane</keyword>
<keyword evidence="2" id="KW-1133">Transmembrane helix</keyword>
<protein>
    <submittedName>
        <fullName evidence="3">Uncharacterized protein</fullName>
    </submittedName>
</protein>
<dbReference type="Proteomes" id="UP000011115">
    <property type="component" value="Unassembled WGS sequence"/>
</dbReference>
<feature type="transmembrane region" description="Helical" evidence="2">
    <location>
        <begin position="87"/>
        <end position="113"/>
    </location>
</feature>
<evidence type="ECO:0000256" key="1">
    <source>
        <dbReference type="SAM" id="MobiDB-lite"/>
    </source>
</evidence>
<reference evidence="3" key="2">
    <citation type="submission" date="2015-06" db="UniProtKB">
        <authorList>
            <consortium name="EnsemblPlants"/>
        </authorList>
    </citation>
    <scope>IDENTIFICATION</scope>
    <source>
        <strain evidence="3">DM1-3 516 R44</strain>
    </source>
</reference>
<evidence type="ECO:0000313" key="3">
    <source>
        <dbReference type="EnsemblPlants" id="PGSC0003DMT400037511"/>
    </source>
</evidence>
<dbReference type="AlphaFoldDB" id="M1B5H6"/>